<dbReference type="PROSITE" id="PS00618">
    <property type="entry name" value="RECF_2"/>
    <property type="match status" value="1"/>
</dbReference>
<dbReference type="GO" id="GO:0000731">
    <property type="term" value="P:DNA synthesis involved in DNA repair"/>
    <property type="evidence" value="ECO:0007669"/>
    <property type="project" value="TreeGrafter"/>
</dbReference>
<reference evidence="8 9" key="1">
    <citation type="journal article" date="2010" name="DNA Res.">
        <title>Bacterial lifestyle in a deep-sea hydrothermal vent chimney revealed by the genome sequence of the thermophilic bacterium Deferribacter desulfuricans SSM1.</title>
        <authorList>
            <person name="Takaki Y."/>
            <person name="Shimamura S."/>
            <person name="Nakagawa S."/>
            <person name="Fukuhara Y."/>
            <person name="Horikawa H."/>
            <person name="Ankai A."/>
            <person name="Harada T."/>
            <person name="Hosoyama A."/>
            <person name="Oguchi A."/>
            <person name="Fukui S."/>
            <person name="Fujita N."/>
            <person name="Takami H."/>
            <person name="Takai K."/>
        </authorList>
    </citation>
    <scope>NUCLEOTIDE SEQUENCE [LARGE SCALE GENOMIC DNA]</scope>
    <source>
        <strain evidence="9">DSM 14783 / JCM 11476 / NBRC 101012 / SSM1</strain>
    </source>
</reference>
<protein>
    <recommendedName>
        <fullName evidence="6">DNA replication and repair protein RecF</fullName>
    </recommendedName>
</protein>
<dbReference type="HOGENOM" id="CLU_040267_0_1_0"/>
<dbReference type="eggNOG" id="COG1195">
    <property type="taxonomic scope" value="Bacteria"/>
</dbReference>
<dbReference type="EMBL" id="AP011529">
    <property type="protein sequence ID" value="BAI79514.1"/>
    <property type="molecule type" value="Genomic_DNA"/>
</dbReference>
<keyword evidence="1 6" id="KW-0963">Cytoplasm</keyword>
<dbReference type="GO" id="GO:0006260">
    <property type="term" value="P:DNA replication"/>
    <property type="evidence" value="ECO:0007669"/>
    <property type="project" value="UniProtKB-UniRule"/>
</dbReference>
<keyword evidence="6" id="KW-0227">DNA damage</keyword>
<dbReference type="InterPro" id="IPR038729">
    <property type="entry name" value="Rad50/SbcC_AAA"/>
</dbReference>
<dbReference type="GO" id="GO:0005524">
    <property type="term" value="F:ATP binding"/>
    <property type="evidence" value="ECO:0007669"/>
    <property type="project" value="UniProtKB-UniRule"/>
</dbReference>
<dbReference type="PANTHER" id="PTHR32182">
    <property type="entry name" value="DNA REPLICATION AND REPAIR PROTEIN RECF"/>
    <property type="match status" value="1"/>
</dbReference>
<evidence type="ECO:0000256" key="2">
    <source>
        <dbReference type="ARBA" id="ARBA00022705"/>
    </source>
</evidence>
<organism evidence="8 9">
    <name type="scientific">Deferribacter desulfuricans (strain DSM 14783 / JCM 11476 / NBRC 101012 / SSM1)</name>
    <dbReference type="NCBI Taxonomy" id="639282"/>
    <lineage>
        <taxon>Bacteria</taxon>
        <taxon>Pseudomonadati</taxon>
        <taxon>Deferribacterota</taxon>
        <taxon>Deferribacteres</taxon>
        <taxon>Deferribacterales</taxon>
        <taxon>Deferribacteraceae</taxon>
        <taxon>Deferribacter</taxon>
    </lineage>
</organism>
<keyword evidence="4 6" id="KW-0067">ATP-binding</keyword>
<feature type="domain" description="Rad50/SbcC-type AAA" evidence="7">
    <location>
        <begin position="5"/>
        <end position="221"/>
    </location>
</feature>
<keyword evidence="6" id="KW-0234">DNA repair</keyword>
<keyword evidence="5 6" id="KW-0238">DNA-binding</keyword>
<comment type="function">
    <text evidence="6">The RecF protein is involved in DNA metabolism; it is required for DNA replication and normal SOS inducibility. RecF binds preferentially to single-stranded, linear DNA. It also seems to bind ATP.</text>
</comment>
<sequence length="333" mass="38920">MFLDELKIVNVRNIEHLSIKFDHKRNYIIGENGSGKTTILESIVTSLYRKSFRTSKIEELKSINSPFLSISSIFIKNGLNYTFTFNYSDKKKLHLINNKKIDKLLNIISHFPLIVHSPYYEGLTDKSNRNKLTFLDKIVILADKSYKENLSKFNKLLKHKRKLITESNDTKLINTINDLLSEIYELIYKKRKNFLEQLNMRLKDYESTKKISIELKKNKTKDVFLNELALKKILLTQYSQKIYITSENKNIENLLSFGQKKELSIFIIYSFLKIIEEIIKDGIIILLDDFEAGLDESKVKNFYEIFSDNQLILTGVDNKYLSGINTICLKGVK</sequence>
<dbReference type="GO" id="GO:0005737">
    <property type="term" value="C:cytoplasm"/>
    <property type="evidence" value="ECO:0007669"/>
    <property type="project" value="UniProtKB-SubCell"/>
</dbReference>
<gene>
    <name evidence="6" type="primary">recF</name>
    <name evidence="8" type="ordered locus">DEFDS_0002</name>
</gene>
<dbReference type="InterPro" id="IPR018078">
    <property type="entry name" value="DNA-binding_RecF_CS"/>
</dbReference>
<keyword evidence="9" id="KW-1185">Reference proteome</keyword>
<evidence type="ECO:0000256" key="3">
    <source>
        <dbReference type="ARBA" id="ARBA00022741"/>
    </source>
</evidence>
<dbReference type="STRING" id="639282.DEFDS_0002"/>
<dbReference type="HAMAP" id="MF_00365">
    <property type="entry name" value="RecF"/>
    <property type="match status" value="1"/>
</dbReference>
<dbReference type="GO" id="GO:0006302">
    <property type="term" value="P:double-strand break repair"/>
    <property type="evidence" value="ECO:0007669"/>
    <property type="project" value="InterPro"/>
</dbReference>
<name>D3PA91_DEFDS</name>
<dbReference type="SUPFAM" id="SSF52540">
    <property type="entry name" value="P-loop containing nucleoside triphosphate hydrolases"/>
    <property type="match status" value="1"/>
</dbReference>
<keyword evidence="2 6" id="KW-0235">DNA replication</keyword>
<evidence type="ECO:0000256" key="4">
    <source>
        <dbReference type="ARBA" id="ARBA00022840"/>
    </source>
</evidence>
<dbReference type="Gene3D" id="3.40.50.300">
    <property type="entry name" value="P-loop containing nucleotide triphosphate hydrolases"/>
    <property type="match status" value="1"/>
</dbReference>
<dbReference type="AlphaFoldDB" id="D3PA91"/>
<feature type="binding site" evidence="6">
    <location>
        <begin position="30"/>
        <end position="37"/>
    </location>
    <ligand>
        <name>ATP</name>
        <dbReference type="ChEBI" id="CHEBI:30616"/>
    </ligand>
</feature>
<dbReference type="GO" id="GO:0016887">
    <property type="term" value="F:ATP hydrolysis activity"/>
    <property type="evidence" value="ECO:0007669"/>
    <property type="project" value="InterPro"/>
</dbReference>
<dbReference type="Proteomes" id="UP000001520">
    <property type="component" value="Chromosome"/>
</dbReference>
<evidence type="ECO:0000259" key="7">
    <source>
        <dbReference type="Pfam" id="PF13476"/>
    </source>
</evidence>
<evidence type="ECO:0000313" key="9">
    <source>
        <dbReference type="Proteomes" id="UP000001520"/>
    </source>
</evidence>
<proteinExistence type="inferred from homology"/>
<evidence type="ECO:0000256" key="5">
    <source>
        <dbReference type="ARBA" id="ARBA00023125"/>
    </source>
</evidence>
<evidence type="ECO:0000313" key="8">
    <source>
        <dbReference type="EMBL" id="BAI79514.1"/>
    </source>
</evidence>
<keyword evidence="6" id="KW-0742">SOS response</keyword>
<comment type="subcellular location">
    <subcellularLocation>
        <location evidence="6">Cytoplasm</location>
    </subcellularLocation>
</comment>
<keyword evidence="3 6" id="KW-0547">Nucleotide-binding</keyword>
<evidence type="ECO:0000256" key="6">
    <source>
        <dbReference type="HAMAP-Rule" id="MF_00365"/>
    </source>
</evidence>
<dbReference type="OrthoDB" id="9803889at2"/>
<dbReference type="GO" id="GO:0009432">
    <property type="term" value="P:SOS response"/>
    <property type="evidence" value="ECO:0007669"/>
    <property type="project" value="UniProtKB-UniRule"/>
</dbReference>
<dbReference type="InterPro" id="IPR042174">
    <property type="entry name" value="RecF_2"/>
</dbReference>
<accession>D3PA91</accession>
<dbReference type="KEGG" id="ddf:DEFDS_0002"/>
<dbReference type="PANTHER" id="PTHR32182:SF19">
    <property type="entry name" value="HOMOLOGY WITH RECF PROTEIN"/>
    <property type="match status" value="1"/>
</dbReference>
<dbReference type="GO" id="GO:0003697">
    <property type="term" value="F:single-stranded DNA binding"/>
    <property type="evidence" value="ECO:0007669"/>
    <property type="project" value="UniProtKB-UniRule"/>
</dbReference>
<comment type="similarity">
    <text evidence="6">Belongs to the RecF family.</text>
</comment>
<dbReference type="RefSeq" id="WP_013006762.1">
    <property type="nucleotide sequence ID" value="NC_013939.1"/>
</dbReference>
<evidence type="ECO:0000256" key="1">
    <source>
        <dbReference type="ARBA" id="ARBA00022490"/>
    </source>
</evidence>
<dbReference type="Pfam" id="PF13476">
    <property type="entry name" value="AAA_23"/>
    <property type="match status" value="1"/>
</dbReference>
<dbReference type="InterPro" id="IPR027417">
    <property type="entry name" value="P-loop_NTPase"/>
</dbReference>
<dbReference type="InterPro" id="IPR001238">
    <property type="entry name" value="DNA-binding_RecF"/>
</dbReference>
<dbReference type="Gene3D" id="1.20.1050.90">
    <property type="entry name" value="RecF/RecN/SMC, N-terminal domain"/>
    <property type="match status" value="1"/>
</dbReference>